<dbReference type="GO" id="GO:0005576">
    <property type="term" value="C:extracellular region"/>
    <property type="evidence" value="ECO:0007669"/>
    <property type="project" value="UniProtKB-SubCell"/>
</dbReference>
<dbReference type="RefSeq" id="WP_244534345.1">
    <property type="nucleotide sequence ID" value="NZ_FQWB01000002.1"/>
</dbReference>
<dbReference type="PANTHER" id="PTHR31683:SF18">
    <property type="entry name" value="PECTATE LYASE 21-RELATED"/>
    <property type="match status" value="1"/>
</dbReference>
<accession>A0A1M5HB21</accession>
<keyword evidence="6" id="KW-1185">Reference proteome</keyword>
<gene>
    <name evidence="5" type="ORF">SAMN05443549_102156</name>
</gene>
<comment type="subcellular location">
    <subcellularLocation>
        <location evidence="3">Secreted</location>
    </subcellularLocation>
</comment>
<comment type="similarity">
    <text evidence="3">Belongs to the polysaccharide lyase 1 family.</text>
</comment>
<organism evidence="5 6">
    <name type="scientific">Flavobacterium fluvii</name>
    <dbReference type="NCBI Taxonomy" id="468056"/>
    <lineage>
        <taxon>Bacteria</taxon>
        <taxon>Pseudomonadati</taxon>
        <taxon>Bacteroidota</taxon>
        <taxon>Flavobacteriia</taxon>
        <taxon>Flavobacteriales</taxon>
        <taxon>Flavobacteriaceae</taxon>
        <taxon>Flavobacterium</taxon>
    </lineage>
</organism>
<keyword evidence="3" id="KW-0624">Polysaccharide degradation</keyword>
<dbReference type="STRING" id="468056.SAMN05443549_102156"/>
<dbReference type="SUPFAM" id="SSF51126">
    <property type="entry name" value="Pectin lyase-like"/>
    <property type="match status" value="1"/>
</dbReference>
<dbReference type="InterPro" id="IPR045032">
    <property type="entry name" value="PEL"/>
</dbReference>
<keyword evidence="3" id="KW-0964">Secreted</keyword>
<feature type="domain" description="Pectate lyase" evidence="4">
    <location>
        <begin position="168"/>
        <end position="382"/>
    </location>
</feature>
<dbReference type="InterPro" id="IPR026444">
    <property type="entry name" value="Secre_tail"/>
</dbReference>
<dbReference type="InterPro" id="IPR041253">
    <property type="entry name" value="CBM77"/>
</dbReference>
<keyword evidence="1" id="KW-0732">Signal</keyword>
<dbReference type="SMART" id="SM00656">
    <property type="entry name" value="Amb_all"/>
    <property type="match status" value="1"/>
</dbReference>
<dbReference type="InterPro" id="IPR013783">
    <property type="entry name" value="Ig-like_fold"/>
</dbReference>
<dbReference type="Proteomes" id="UP000184516">
    <property type="component" value="Unassembled WGS sequence"/>
</dbReference>
<evidence type="ECO:0000259" key="4">
    <source>
        <dbReference type="SMART" id="SM00656"/>
    </source>
</evidence>
<evidence type="ECO:0000256" key="3">
    <source>
        <dbReference type="RuleBase" id="RU361173"/>
    </source>
</evidence>
<dbReference type="AlphaFoldDB" id="A0A1M5HB21"/>
<evidence type="ECO:0000313" key="6">
    <source>
        <dbReference type="Proteomes" id="UP000184516"/>
    </source>
</evidence>
<dbReference type="PANTHER" id="PTHR31683">
    <property type="entry name" value="PECTATE LYASE 18-RELATED"/>
    <property type="match status" value="1"/>
</dbReference>
<dbReference type="InterPro" id="IPR002022">
    <property type="entry name" value="Pec_lyase"/>
</dbReference>
<dbReference type="Pfam" id="PF00544">
    <property type="entry name" value="Pectate_lyase_4"/>
    <property type="match status" value="1"/>
</dbReference>
<dbReference type="NCBIfam" id="TIGR04183">
    <property type="entry name" value="Por_Secre_tail"/>
    <property type="match status" value="1"/>
</dbReference>
<reference evidence="6" key="1">
    <citation type="submission" date="2016-11" db="EMBL/GenBank/DDBJ databases">
        <authorList>
            <person name="Varghese N."/>
            <person name="Submissions S."/>
        </authorList>
    </citation>
    <scope>NUCLEOTIDE SEQUENCE [LARGE SCALE GENOMIC DNA]</scope>
    <source>
        <strain evidence="6">DSM 19978</strain>
    </source>
</reference>
<dbReference type="EMBL" id="FQWB01000002">
    <property type="protein sequence ID" value="SHG13175.1"/>
    <property type="molecule type" value="Genomic_DNA"/>
</dbReference>
<evidence type="ECO:0000256" key="1">
    <source>
        <dbReference type="ARBA" id="ARBA00022729"/>
    </source>
</evidence>
<dbReference type="Pfam" id="PF18962">
    <property type="entry name" value="Por_Secre_tail"/>
    <property type="match status" value="1"/>
</dbReference>
<dbReference type="GO" id="GO:0000272">
    <property type="term" value="P:polysaccharide catabolic process"/>
    <property type="evidence" value="ECO:0007669"/>
    <property type="project" value="UniProtKB-KW"/>
</dbReference>
<proteinExistence type="inferred from homology"/>
<dbReference type="InterPro" id="IPR012334">
    <property type="entry name" value="Pectin_lyas_fold"/>
</dbReference>
<protein>
    <submittedName>
        <fullName evidence="5">Por secretion system C-terminal sorting domain-containing protein</fullName>
    </submittedName>
</protein>
<keyword evidence="3" id="KW-0119">Carbohydrate metabolism</keyword>
<dbReference type="InterPro" id="IPR011050">
    <property type="entry name" value="Pectin_lyase_fold/virulence"/>
</dbReference>
<dbReference type="Pfam" id="PF18283">
    <property type="entry name" value="CBM77"/>
    <property type="match status" value="1"/>
</dbReference>
<dbReference type="Gene3D" id="2.60.40.10">
    <property type="entry name" value="Immunoglobulins"/>
    <property type="match status" value="1"/>
</dbReference>
<name>A0A1M5HB21_9FLAO</name>
<sequence>MTLLFASVNIWSQVTITETTAWLESASVKWTPFAGADSYNVYYTGGGQTDKKIDTQLIRSYGTYFRADVLGLAAGSYTLKIVPVISGTESIANAAITGLLTVKSHNREGFAFANGIIPGAYNMDGTPKTGAKIIYITGATANTVAGTVLDNNGTAVPATGLVNILSARGAGYDKTPLIIRLIGTLRDNEVTGLNAGNFLDFRGSNATTRKTENITFEGVGEDAFVYGYGFGLKRSGGIEIRNVGITMFGDDAIGMDGDNSNIWVHNNDFFYGKPGSDADQVKGDGTIDMKANSSDITISYNHFWDSGKAMGCGGATGETSNLKITFHHNWFDHIDSRAPRLHYITAHVYNNYYDGVSVYSIGNTTETSAFIEGNYFRNSDRPMMISGQGTDKYDTATGSYSLKGTFSGQAGGMTKAYNNKFDNSDKLVYHTANPTQFDAYLANTRNEIVPPTVVSFNGAWPYNNFDTDPTMYISNPDSPDDAKANAIAYAGRINKGDFKWTFDNSVDDNDHEVNLPLKAAILAYQSALVSVQGEASLSAHTLSTPANKNQSVPTATAINAIVFSFGGDAINAAATDLPAGLTATADTTAKTLTITGTPTATGTYTITTVGNGTAITQSGAITLTSSSLSDEIHNFDSGTANSFYNITPLTGSLSTSKGTVIYKSLIIKQCIKTGSGTVITYTTTQPSTLTLLVATAGSTIKVDNVLYTAVAAVAPETGGVITVSLLAGSHTIAKGSAENALFYMKTSYGTLGIEENNQAPKFTLYPNPVTNTIFLSSFNQKIEKVEIYNMTGTLVKSIGKEVEAIDVSNLSLGIYLVKVTTDQGTSTQRIIKQ</sequence>
<evidence type="ECO:0000256" key="2">
    <source>
        <dbReference type="ARBA" id="ARBA00023239"/>
    </source>
</evidence>
<dbReference type="GO" id="GO:0030570">
    <property type="term" value="F:pectate lyase activity"/>
    <property type="evidence" value="ECO:0007669"/>
    <property type="project" value="InterPro"/>
</dbReference>
<evidence type="ECO:0000313" key="5">
    <source>
        <dbReference type="EMBL" id="SHG13175.1"/>
    </source>
</evidence>
<dbReference type="Gene3D" id="2.160.20.10">
    <property type="entry name" value="Single-stranded right-handed beta-helix, Pectin lyase-like"/>
    <property type="match status" value="1"/>
</dbReference>
<keyword evidence="2 3" id="KW-0456">Lyase</keyword>